<dbReference type="OrthoDB" id="9782160at2"/>
<evidence type="ECO:0000256" key="1">
    <source>
        <dbReference type="ARBA" id="ARBA00023002"/>
    </source>
</evidence>
<evidence type="ECO:0000256" key="2">
    <source>
        <dbReference type="ARBA" id="ARBA00023033"/>
    </source>
</evidence>
<name>A0A1H9YTV4_9GAMM</name>
<feature type="domain" description="FAD-binding" evidence="3">
    <location>
        <begin position="298"/>
        <end position="334"/>
    </location>
</feature>
<keyword evidence="1" id="KW-0560">Oxidoreductase</keyword>
<dbReference type="GO" id="GO:0071949">
    <property type="term" value="F:FAD binding"/>
    <property type="evidence" value="ECO:0007669"/>
    <property type="project" value="InterPro"/>
</dbReference>
<dbReference type="PRINTS" id="PR00420">
    <property type="entry name" value="RNGMNOXGNASE"/>
</dbReference>
<dbReference type="Gene3D" id="3.50.50.60">
    <property type="entry name" value="FAD/NAD(P)-binding domain"/>
    <property type="match status" value="1"/>
</dbReference>
<evidence type="ECO:0000259" key="3">
    <source>
        <dbReference type="Pfam" id="PF01494"/>
    </source>
</evidence>
<dbReference type="SUPFAM" id="SSF51905">
    <property type="entry name" value="FAD/NAD(P)-binding domain"/>
    <property type="match status" value="1"/>
</dbReference>
<evidence type="ECO:0000313" key="4">
    <source>
        <dbReference type="EMBL" id="SES72609.1"/>
    </source>
</evidence>
<dbReference type="InterPro" id="IPR050493">
    <property type="entry name" value="FAD-dep_Monooxygenase_BioMet"/>
</dbReference>
<evidence type="ECO:0000313" key="5">
    <source>
        <dbReference type="Proteomes" id="UP000198762"/>
    </source>
</evidence>
<proteinExistence type="predicted"/>
<dbReference type="Proteomes" id="UP000198762">
    <property type="component" value="Unassembled WGS sequence"/>
</dbReference>
<dbReference type="PANTHER" id="PTHR13789:SF309">
    <property type="entry name" value="PUTATIVE (AFU_ORTHOLOGUE AFUA_6G14510)-RELATED"/>
    <property type="match status" value="1"/>
</dbReference>
<keyword evidence="5" id="KW-1185">Reference proteome</keyword>
<sequence length="419" mass="45223">MSGKPLNIVISGAGVAGAIVAGLLKNEPGVRVTTLERVDPEDHSNAGTGLNIGPNALKLLHQADPALCAKLRAPGISLPWQSWRTSLTDGTELMNLTLTEVADNDGIRIRWADLYQQLRSHAREQIHFNTQVTDMAYASDASDSPLRVSWSATDGSTRHEDHEVDLLIAGDGRYSAVRETFLGKPEPRPLGVVIYRVLVPDTANGLIDDYEQWFNGPYRLLAFRVPGNAIYIAGSFPITPGASIDDDARSAEHLRALYTPQQGTASDQARFLIDNICRYVDDIHWARVAEIEPAFTDQRGRVLLLGDAAHAMVPTLGQGATSAIEDACVAAAMIRDAVRAGPVSVAALTARIGEARMARAQFIMDLSRDASDTMLPGSDTVAMTRKKTQSEFLGQLSELFRATTPGQAPESGGEQRKAS</sequence>
<dbReference type="STRING" id="430453.SAMN04487962_101339"/>
<dbReference type="InterPro" id="IPR002938">
    <property type="entry name" value="FAD-bd"/>
</dbReference>
<dbReference type="GO" id="GO:0004497">
    <property type="term" value="F:monooxygenase activity"/>
    <property type="evidence" value="ECO:0007669"/>
    <property type="project" value="UniProtKB-KW"/>
</dbReference>
<dbReference type="RefSeq" id="WP_091848482.1">
    <property type="nucleotide sequence ID" value="NZ_FOHZ01000001.1"/>
</dbReference>
<dbReference type="Pfam" id="PF01494">
    <property type="entry name" value="FAD_binding_3"/>
    <property type="match status" value="1"/>
</dbReference>
<dbReference type="AlphaFoldDB" id="A0A1H9YTV4"/>
<protein>
    <submittedName>
        <fullName evidence="4">Salicylate hydroxylase</fullName>
    </submittedName>
</protein>
<dbReference type="EMBL" id="FOHZ01000001">
    <property type="protein sequence ID" value="SES72609.1"/>
    <property type="molecule type" value="Genomic_DNA"/>
</dbReference>
<accession>A0A1H9YTV4</accession>
<dbReference type="InterPro" id="IPR036188">
    <property type="entry name" value="FAD/NAD-bd_sf"/>
</dbReference>
<reference evidence="5" key="1">
    <citation type="submission" date="2016-10" db="EMBL/GenBank/DDBJ databases">
        <authorList>
            <person name="Varghese N."/>
            <person name="Submissions S."/>
        </authorList>
    </citation>
    <scope>NUCLEOTIDE SEQUENCE [LARGE SCALE GENOMIC DNA]</scope>
    <source>
        <strain evidence="5">CGMCC 1.6489</strain>
    </source>
</reference>
<organism evidence="4 5">
    <name type="scientific">Marinobacter segnicrescens</name>
    <dbReference type="NCBI Taxonomy" id="430453"/>
    <lineage>
        <taxon>Bacteria</taxon>
        <taxon>Pseudomonadati</taxon>
        <taxon>Pseudomonadota</taxon>
        <taxon>Gammaproteobacteria</taxon>
        <taxon>Pseudomonadales</taxon>
        <taxon>Marinobacteraceae</taxon>
        <taxon>Marinobacter</taxon>
    </lineage>
</organism>
<dbReference type="PANTHER" id="PTHR13789">
    <property type="entry name" value="MONOOXYGENASE"/>
    <property type="match status" value="1"/>
</dbReference>
<keyword evidence="2" id="KW-0503">Monooxygenase</keyword>
<gene>
    <name evidence="4" type="ORF">SAMN04487962_101339</name>
</gene>